<evidence type="ECO:0000313" key="1">
    <source>
        <dbReference type="EMBL" id="CAG1970182.1"/>
    </source>
</evidence>
<accession>A0A9N8NEP4</accession>
<sequence length="109" mass="11809">MPPDVVRPYENTRVNDIAILACRAGVTWKDLRPAEGIMEGQGGGHIFSATTVRGIGVILNYTRISDGDDGHSSHFGGHLCVCTPEADMMWFGKSGGNPMLARQDKLPLR</sequence>
<proteinExistence type="predicted"/>
<evidence type="ECO:0000313" key="2">
    <source>
        <dbReference type="Proteomes" id="UP000746612"/>
    </source>
</evidence>
<reference evidence="1" key="1">
    <citation type="submission" date="2021-03" db="EMBL/GenBank/DDBJ databases">
        <authorList>
            <person name="Alouane T."/>
            <person name="Langin T."/>
            <person name="Bonhomme L."/>
        </authorList>
    </citation>
    <scope>NUCLEOTIDE SEQUENCE</scope>
    <source>
        <strain evidence="1">MDC_Fg202</strain>
    </source>
</reference>
<gene>
    <name evidence="1" type="ORF">MDCFG202_LOCUS85939</name>
</gene>
<comment type="caution">
    <text evidence="1">The sequence shown here is derived from an EMBL/GenBank/DDBJ whole genome shotgun (WGS) entry which is preliminary data.</text>
</comment>
<dbReference type="AlphaFoldDB" id="A0A9N8NEP4"/>
<dbReference type="Proteomes" id="UP000746612">
    <property type="component" value="Unassembled WGS sequence"/>
</dbReference>
<name>A0A9N8NEP4_GIBZA</name>
<protein>
    <submittedName>
        <fullName evidence="1">Uncharacterized protein</fullName>
    </submittedName>
</protein>
<dbReference type="EMBL" id="CAJPIJ010000080">
    <property type="protein sequence ID" value="CAG1970182.1"/>
    <property type="molecule type" value="Genomic_DNA"/>
</dbReference>
<organism evidence="1 2">
    <name type="scientific">Gibberella zeae</name>
    <name type="common">Wheat head blight fungus</name>
    <name type="synonym">Fusarium graminearum</name>
    <dbReference type="NCBI Taxonomy" id="5518"/>
    <lineage>
        <taxon>Eukaryota</taxon>
        <taxon>Fungi</taxon>
        <taxon>Dikarya</taxon>
        <taxon>Ascomycota</taxon>
        <taxon>Pezizomycotina</taxon>
        <taxon>Sordariomycetes</taxon>
        <taxon>Hypocreomycetidae</taxon>
        <taxon>Hypocreales</taxon>
        <taxon>Nectriaceae</taxon>
        <taxon>Fusarium</taxon>
    </lineage>
</organism>